<proteinExistence type="predicted"/>
<keyword evidence="3" id="KW-1185">Reference proteome</keyword>
<feature type="region of interest" description="Disordered" evidence="1">
    <location>
        <begin position="301"/>
        <end position="337"/>
    </location>
</feature>
<sequence>MRVRGPGGVCYGIELLDSSLSKIAEVESNRTFYAAVQKPGDGFAVRVYRCQEGGGDPPAQPMIIDCYLDGKSVGYSKKFQAGGSHSARFDGFRLDGDWRKVTSFVFAAPQQREDNTGSQDGGHGTGDLGSVKVVFIPAETYDCPGQGECHRCRKYAGLDKHKGEGARAPSMQQLPDGKKFYLAPSLGASTGRTIYRAVQPRRVHFRHAPGAAKITLTLRYETVSILALRKILDPAVPEHVALINRTKMPAPSTSSRESRRDPAGGVGLGSQNRYSQVSEAGMSTQGDDVKPESQTLDRILEHGPFGSQSGGNEEVDVKPRKRRRAEPPVYIDLGDDKASTHFQQFQVASKRVSIQDN</sequence>
<name>A0A1Y1I290_KLENI</name>
<gene>
    <name evidence="2" type="ORF">KFL_001270100</name>
</gene>
<evidence type="ECO:0000313" key="2">
    <source>
        <dbReference type="EMBL" id="GAQ82867.1"/>
    </source>
</evidence>
<dbReference type="EMBL" id="DF237076">
    <property type="protein sequence ID" value="GAQ82867.1"/>
    <property type="molecule type" value="Genomic_DNA"/>
</dbReference>
<protein>
    <submittedName>
        <fullName evidence="2">Uncharacterized protein</fullName>
    </submittedName>
</protein>
<dbReference type="OrthoDB" id="513723at2759"/>
<reference evidence="2 3" key="1">
    <citation type="journal article" date="2014" name="Nat. Commun.">
        <title>Klebsormidium flaccidum genome reveals primary factors for plant terrestrial adaptation.</title>
        <authorList>
            <person name="Hori K."/>
            <person name="Maruyama F."/>
            <person name="Fujisawa T."/>
            <person name="Togashi T."/>
            <person name="Yamamoto N."/>
            <person name="Seo M."/>
            <person name="Sato S."/>
            <person name="Yamada T."/>
            <person name="Mori H."/>
            <person name="Tajima N."/>
            <person name="Moriyama T."/>
            <person name="Ikeuchi M."/>
            <person name="Watanabe M."/>
            <person name="Wada H."/>
            <person name="Kobayashi K."/>
            <person name="Saito M."/>
            <person name="Masuda T."/>
            <person name="Sasaki-Sekimoto Y."/>
            <person name="Mashiguchi K."/>
            <person name="Awai K."/>
            <person name="Shimojima M."/>
            <person name="Masuda S."/>
            <person name="Iwai M."/>
            <person name="Nobusawa T."/>
            <person name="Narise T."/>
            <person name="Kondo S."/>
            <person name="Saito H."/>
            <person name="Sato R."/>
            <person name="Murakawa M."/>
            <person name="Ihara Y."/>
            <person name="Oshima-Yamada Y."/>
            <person name="Ohtaka K."/>
            <person name="Satoh M."/>
            <person name="Sonobe K."/>
            <person name="Ishii M."/>
            <person name="Ohtani R."/>
            <person name="Kanamori-Sato M."/>
            <person name="Honoki R."/>
            <person name="Miyazaki D."/>
            <person name="Mochizuki H."/>
            <person name="Umetsu J."/>
            <person name="Higashi K."/>
            <person name="Shibata D."/>
            <person name="Kamiya Y."/>
            <person name="Sato N."/>
            <person name="Nakamura Y."/>
            <person name="Tabata S."/>
            <person name="Ida S."/>
            <person name="Kurokawa K."/>
            <person name="Ohta H."/>
        </authorList>
    </citation>
    <scope>NUCLEOTIDE SEQUENCE [LARGE SCALE GENOMIC DNA]</scope>
    <source>
        <strain evidence="2 3">NIES-2285</strain>
    </source>
</reference>
<dbReference type="OMA" id="GSHRMAK"/>
<organism evidence="2 3">
    <name type="scientific">Klebsormidium nitens</name>
    <name type="common">Green alga</name>
    <name type="synonym">Ulothrix nitens</name>
    <dbReference type="NCBI Taxonomy" id="105231"/>
    <lineage>
        <taxon>Eukaryota</taxon>
        <taxon>Viridiplantae</taxon>
        <taxon>Streptophyta</taxon>
        <taxon>Klebsormidiophyceae</taxon>
        <taxon>Klebsormidiales</taxon>
        <taxon>Klebsormidiaceae</taxon>
        <taxon>Klebsormidium</taxon>
    </lineage>
</organism>
<accession>A0A1Y1I290</accession>
<evidence type="ECO:0000313" key="3">
    <source>
        <dbReference type="Proteomes" id="UP000054558"/>
    </source>
</evidence>
<dbReference type="Proteomes" id="UP000054558">
    <property type="component" value="Unassembled WGS sequence"/>
</dbReference>
<evidence type="ECO:0000256" key="1">
    <source>
        <dbReference type="SAM" id="MobiDB-lite"/>
    </source>
</evidence>
<feature type="region of interest" description="Disordered" evidence="1">
    <location>
        <begin position="244"/>
        <end position="273"/>
    </location>
</feature>
<dbReference type="AlphaFoldDB" id="A0A1Y1I290"/>